<accession>A0ACB8CVL5</accession>
<organism evidence="1 2">
    <name type="scientific">Dermacentor silvarum</name>
    <name type="common">Tick</name>
    <dbReference type="NCBI Taxonomy" id="543639"/>
    <lineage>
        <taxon>Eukaryota</taxon>
        <taxon>Metazoa</taxon>
        <taxon>Ecdysozoa</taxon>
        <taxon>Arthropoda</taxon>
        <taxon>Chelicerata</taxon>
        <taxon>Arachnida</taxon>
        <taxon>Acari</taxon>
        <taxon>Parasitiformes</taxon>
        <taxon>Ixodida</taxon>
        <taxon>Ixodoidea</taxon>
        <taxon>Ixodidae</taxon>
        <taxon>Rhipicephalinae</taxon>
        <taxon>Dermacentor</taxon>
    </lineage>
</organism>
<evidence type="ECO:0000313" key="1">
    <source>
        <dbReference type="EMBL" id="KAH7953194.1"/>
    </source>
</evidence>
<protein>
    <submittedName>
        <fullName evidence="1">Uncharacterized protein</fullName>
    </submittedName>
</protein>
<dbReference type="EMBL" id="CM023473">
    <property type="protein sequence ID" value="KAH7953194.1"/>
    <property type="molecule type" value="Genomic_DNA"/>
</dbReference>
<name>A0ACB8CVL5_DERSI</name>
<evidence type="ECO:0000313" key="2">
    <source>
        <dbReference type="Proteomes" id="UP000821865"/>
    </source>
</evidence>
<gene>
    <name evidence="1" type="ORF">HPB49_005856</name>
</gene>
<dbReference type="Proteomes" id="UP000821865">
    <property type="component" value="Chromosome 4"/>
</dbReference>
<reference evidence="1" key="1">
    <citation type="submission" date="2020-05" db="EMBL/GenBank/DDBJ databases">
        <title>Large-scale comparative analyses of tick genomes elucidate their genetic diversity and vector capacities.</title>
        <authorList>
            <person name="Jia N."/>
            <person name="Wang J."/>
            <person name="Shi W."/>
            <person name="Du L."/>
            <person name="Sun Y."/>
            <person name="Zhan W."/>
            <person name="Jiang J."/>
            <person name="Wang Q."/>
            <person name="Zhang B."/>
            <person name="Ji P."/>
            <person name="Sakyi L.B."/>
            <person name="Cui X."/>
            <person name="Yuan T."/>
            <person name="Jiang B."/>
            <person name="Yang W."/>
            <person name="Lam T.T.-Y."/>
            <person name="Chang Q."/>
            <person name="Ding S."/>
            <person name="Wang X."/>
            <person name="Zhu J."/>
            <person name="Ruan X."/>
            <person name="Zhao L."/>
            <person name="Wei J."/>
            <person name="Que T."/>
            <person name="Du C."/>
            <person name="Cheng J."/>
            <person name="Dai P."/>
            <person name="Han X."/>
            <person name="Huang E."/>
            <person name="Gao Y."/>
            <person name="Liu J."/>
            <person name="Shao H."/>
            <person name="Ye R."/>
            <person name="Li L."/>
            <person name="Wei W."/>
            <person name="Wang X."/>
            <person name="Wang C."/>
            <person name="Yang T."/>
            <person name="Huo Q."/>
            <person name="Li W."/>
            <person name="Guo W."/>
            <person name="Chen H."/>
            <person name="Zhou L."/>
            <person name="Ni X."/>
            <person name="Tian J."/>
            <person name="Zhou Y."/>
            <person name="Sheng Y."/>
            <person name="Liu T."/>
            <person name="Pan Y."/>
            <person name="Xia L."/>
            <person name="Li J."/>
            <person name="Zhao F."/>
            <person name="Cao W."/>
        </authorList>
    </citation>
    <scope>NUCLEOTIDE SEQUENCE</scope>
    <source>
        <strain evidence="1">Dsil-2018</strain>
    </source>
</reference>
<sequence length="270" mass="29138">MLSPKQAKRMYHGYYYSGDCSDPSVQRAIKKAFRDNFYQARRKLSVCTVGNTCNLDRVSVTCGESGGRRHRRSLPVAGVDAELLLELGVNGTGRFINGTEEIAAAIDEIVDSIREISPSVLREVSGRENMTVLMDLIDSSAEDVVIVCADGETHNAQGCAACSPGTFSRDGLETCRACPLGMYQDEPQQARCKRCPPGSTTEAFGSVSAADCKEYCKPGTHSFSGLQPCKSCEKGTYQGLSGQKSCAPCPARTTTLQEGSNSHLECVDEY</sequence>
<proteinExistence type="predicted"/>
<comment type="caution">
    <text evidence="1">The sequence shown here is derived from an EMBL/GenBank/DDBJ whole genome shotgun (WGS) entry which is preliminary data.</text>
</comment>
<keyword evidence="2" id="KW-1185">Reference proteome</keyword>